<dbReference type="OrthoDB" id="3235020at2"/>
<dbReference type="PROSITE" id="PS50977">
    <property type="entry name" value="HTH_TETR_2"/>
    <property type="match status" value="1"/>
</dbReference>
<evidence type="ECO:0000259" key="4">
    <source>
        <dbReference type="PROSITE" id="PS50977"/>
    </source>
</evidence>
<proteinExistence type="predicted"/>
<feature type="compositionally biased region" description="Basic and acidic residues" evidence="3">
    <location>
        <begin position="18"/>
        <end position="27"/>
    </location>
</feature>
<dbReference type="InterPro" id="IPR009057">
    <property type="entry name" value="Homeodomain-like_sf"/>
</dbReference>
<dbReference type="PANTHER" id="PTHR43479:SF11">
    <property type="entry name" value="ACREF_ENVCD OPERON REPRESSOR-RELATED"/>
    <property type="match status" value="1"/>
</dbReference>
<organism evidence="6 7">
    <name type="scientific">Slackia equolifaciens</name>
    <dbReference type="NCBI Taxonomy" id="498718"/>
    <lineage>
        <taxon>Bacteria</taxon>
        <taxon>Bacillati</taxon>
        <taxon>Actinomycetota</taxon>
        <taxon>Coriobacteriia</taxon>
        <taxon>Eggerthellales</taxon>
        <taxon>Eggerthellaceae</taxon>
        <taxon>Slackia</taxon>
    </lineage>
</organism>
<evidence type="ECO:0000313" key="7">
    <source>
        <dbReference type="Proteomes" id="UP000269591"/>
    </source>
</evidence>
<reference evidence="5" key="4">
    <citation type="submission" date="2021-09" db="EMBL/GenBank/DDBJ databases">
        <authorList>
            <person name="Gilroy R."/>
        </authorList>
    </citation>
    <scope>NUCLEOTIDE SEQUENCE</scope>
    <source>
        <strain evidence="5">ChiGjej6B6-11269</strain>
    </source>
</reference>
<dbReference type="InterPro" id="IPR039532">
    <property type="entry name" value="TetR_C_Firmicutes"/>
</dbReference>
<reference evidence="5" key="3">
    <citation type="journal article" date="2021" name="PeerJ">
        <title>Extensive microbial diversity within the chicken gut microbiome revealed by metagenomics and culture.</title>
        <authorList>
            <person name="Gilroy R."/>
            <person name="Ravi A."/>
            <person name="Getino M."/>
            <person name="Pursley I."/>
            <person name="Horton D.L."/>
            <person name="Alikhan N.F."/>
            <person name="Baker D."/>
            <person name="Gharbi K."/>
            <person name="Hall N."/>
            <person name="Watson M."/>
            <person name="Adriaenssens E.M."/>
            <person name="Foster-Nyarko E."/>
            <person name="Jarju S."/>
            <person name="Secka A."/>
            <person name="Antonio M."/>
            <person name="Oren A."/>
            <person name="Chaudhuri R.R."/>
            <person name="La Ragione R."/>
            <person name="Hildebrand F."/>
            <person name="Pallen M.J."/>
        </authorList>
    </citation>
    <scope>NUCLEOTIDE SEQUENCE</scope>
    <source>
        <strain evidence="5">ChiGjej6B6-11269</strain>
    </source>
</reference>
<dbReference type="EMBL" id="QIBX01000002">
    <property type="protein sequence ID" value="RNL41526.1"/>
    <property type="molecule type" value="Genomic_DNA"/>
</dbReference>
<keyword evidence="1 2" id="KW-0238">DNA-binding</keyword>
<feature type="region of interest" description="Disordered" evidence="3">
    <location>
        <begin position="1"/>
        <end position="42"/>
    </location>
</feature>
<evidence type="ECO:0000256" key="1">
    <source>
        <dbReference type="ARBA" id="ARBA00023125"/>
    </source>
</evidence>
<evidence type="ECO:0000256" key="3">
    <source>
        <dbReference type="SAM" id="MobiDB-lite"/>
    </source>
</evidence>
<dbReference type="EMBL" id="DYWI01000007">
    <property type="protein sequence ID" value="HJF64582.1"/>
    <property type="molecule type" value="Genomic_DNA"/>
</dbReference>
<evidence type="ECO:0000256" key="2">
    <source>
        <dbReference type="PROSITE-ProRule" id="PRU00335"/>
    </source>
</evidence>
<reference evidence="6" key="2">
    <citation type="journal article" date="2019" name="Microbiol. Resour. Announc.">
        <title>Draft Genome Sequences of Type Strains of Gordonibacter faecihominis, Paraeggerthella hongkongensis, Parvibacter caecicola,Slackia equolifaciens, Slackia faecicanis, and Slackia isoflavoniconvertens.</title>
        <authorList>
            <person name="Danylec N."/>
            <person name="Stoll D.A."/>
            <person name="Dotsch A."/>
            <person name="Huch M."/>
        </authorList>
    </citation>
    <scope>NUCLEOTIDE SEQUENCE</scope>
    <source>
        <strain evidence="6">DSM 24851</strain>
    </source>
</reference>
<gene>
    <name evidence="6" type="ORF">DMP06_02845</name>
    <name evidence="5" type="ORF">K8U77_00480</name>
</gene>
<dbReference type="Pfam" id="PF14278">
    <property type="entry name" value="TetR_C_8"/>
    <property type="match status" value="1"/>
</dbReference>
<dbReference type="PRINTS" id="PR00455">
    <property type="entry name" value="HTHTETR"/>
</dbReference>
<dbReference type="Proteomes" id="UP000269591">
    <property type="component" value="Unassembled WGS sequence"/>
</dbReference>
<feature type="DNA-binding region" description="H-T-H motif" evidence="2">
    <location>
        <begin position="70"/>
        <end position="89"/>
    </location>
</feature>
<dbReference type="InterPro" id="IPR050624">
    <property type="entry name" value="HTH-type_Tx_Regulator"/>
</dbReference>
<evidence type="ECO:0000313" key="6">
    <source>
        <dbReference type="EMBL" id="RNL41526.1"/>
    </source>
</evidence>
<dbReference type="GO" id="GO:0003677">
    <property type="term" value="F:DNA binding"/>
    <property type="evidence" value="ECO:0007669"/>
    <property type="project" value="UniProtKB-UniRule"/>
</dbReference>
<keyword evidence="7" id="KW-1185">Reference proteome</keyword>
<dbReference type="AlphaFoldDB" id="A0A3N0B4J0"/>
<evidence type="ECO:0000313" key="5">
    <source>
        <dbReference type="EMBL" id="HJF64582.1"/>
    </source>
</evidence>
<dbReference type="Gene3D" id="1.10.357.10">
    <property type="entry name" value="Tetracycline Repressor, domain 2"/>
    <property type="match status" value="1"/>
</dbReference>
<dbReference type="PANTHER" id="PTHR43479">
    <property type="entry name" value="ACREF/ENVCD OPERON REPRESSOR-RELATED"/>
    <property type="match status" value="1"/>
</dbReference>
<dbReference type="SUPFAM" id="SSF46689">
    <property type="entry name" value="Homeodomain-like"/>
    <property type="match status" value="1"/>
</dbReference>
<dbReference type="RefSeq" id="WP_123208223.1">
    <property type="nucleotide sequence ID" value="NZ_JBHTHO010000006.1"/>
</dbReference>
<protein>
    <submittedName>
        <fullName evidence="5">TetR/AcrR family transcriptional regulator</fullName>
    </submittedName>
</protein>
<dbReference type="Pfam" id="PF00440">
    <property type="entry name" value="TetR_N"/>
    <property type="match status" value="1"/>
</dbReference>
<reference evidence="7" key="1">
    <citation type="submission" date="2018-05" db="EMBL/GenBank/DDBJ databases">
        <title>Genome Sequencing of selected type strains of the family Eggerthellaceae.</title>
        <authorList>
            <person name="Danylec N."/>
            <person name="Stoll D.A."/>
            <person name="Doetsch A."/>
            <person name="Huch M."/>
        </authorList>
    </citation>
    <scope>NUCLEOTIDE SEQUENCE [LARGE SCALE GENOMIC DNA]</scope>
    <source>
        <strain evidence="7">DSM 24851</strain>
    </source>
</reference>
<accession>A0A3N0B4J0</accession>
<comment type="caution">
    <text evidence="6">The sequence shown here is derived from an EMBL/GenBank/DDBJ whole genome shotgun (WGS) entry which is preliminary data.</text>
</comment>
<dbReference type="Proteomes" id="UP000786989">
    <property type="component" value="Unassembled WGS sequence"/>
</dbReference>
<dbReference type="InterPro" id="IPR001647">
    <property type="entry name" value="HTH_TetR"/>
</dbReference>
<name>A0A3N0B4J0_9ACTN</name>
<feature type="domain" description="HTH tetR-type" evidence="4">
    <location>
        <begin position="47"/>
        <end position="107"/>
    </location>
</feature>
<sequence length="216" mass="24228">MGKSIKGEASEVGSGSKGKSDERRGIVHADVSGATSKPRNKRVLANERTKRRIIRALLRLMNEKHFSDITVSDIVARAGVARASYYRNFSSKEDVIASAGAIIIDDFRQKTVGENRSVLEYESILRMFRYFRAYRAALLTLHRAGFTALYLSMFSEFIEDVAGDMPYDDIRRYCLPFYSGAAFSVFVAWLEEGMKESPEEMAGLFHRMVEGAVAAI</sequence>